<evidence type="ECO:0000256" key="8">
    <source>
        <dbReference type="ARBA" id="ARBA00022842"/>
    </source>
</evidence>
<dbReference type="RefSeq" id="WP_158339966.1">
    <property type="nucleotide sequence ID" value="NZ_CP034894.1"/>
</dbReference>
<dbReference type="OrthoDB" id="9810648at2"/>
<evidence type="ECO:0000259" key="17">
    <source>
        <dbReference type="PROSITE" id="PS51462"/>
    </source>
</evidence>
<keyword evidence="8" id="KW-0460">Magnesium</keyword>
<reference evidence="18 19" key="1">
    <citation type="submission" date="2018-12" db="EMBL/GenBank/DDBJ databases">
        <authorList>
            <person name="Chong R.A."/>
        </authorList>
    </citation>
    <scope>NUCLEOTIDE SEQUENCE [LARGE SCALE GENOMIC DNA]</scope>
    <source>
        <strain evidence="18 19">Ahe</strain>
    </source>
</reference>
<comment type="catalytic activity">
    <reaction evidence="11">
        <text>8-oxo-GTP + H2O = 8-oxo-GMP + diphosphate + H(+)</text>
        <dbReference type="Rhea" id="RHEA:67616"/>
        <dbReference type="ChEBI" id="CHEBI:15377"/>
        <dbReference type="ChEBI" id="CHEBI:15378"/>
        <dbReference type="ChEBI" id="CHEBI:33019"/>
        <dbReference type="ChEBI" id="CHEBI:143553"/>
        <dbReference type="ChEBI" id="CHEBI:145694"/>
    </reaction>
</comment>
<evidence type="ECO:0000256" key="10">
    <source>
        <dbReference type="ARBA" id="ARBA00035861"/>
    </source>
</evidence>
<dbReference type="GO" id="GO:0046872">
    <property type="term" value="F:metal ion binding"/>
    <property type="evidence" value="ECO:0007669"/>
    <property type="project" value="UniProtKB-KW"/>
</dbReference>
<dbReference type="EC" id="3.6.1.55" evidence="12"/>
<evidence type="ECO:0000256" key="12">
    <source>
        <dbReference type="ARBA" id="ARBA00038905"/>
    </source>
</evidence>
<dbReference type="Proteomes" id="UP000298759">
    <property type="component" value="Chromosome"/>
</dbReference>
<reference evidence="18 19" key="2">
    <citation type="submission" date="2019-05" db="EMBL/GenBank/DDBJ databases">
        <title>Genome evolution of the obligate endosymbiont Buchnera aphidicola.</title>
        <authorList>
            <person name="Moran N.A."/>
        </authorList>
    </citation>
    <scope>NUCLEOTIDE SEQUENCE [LARGE SCALE GENOMIC DNA]</scope>
    <source>
        <strain evidence="18 19">Ahe</strain>
    </source>
</reference>
<comment type="cofactor">
    <cofactor evidence="1">
        <name>Mg(2+)</name>
        <dbReference type="ChEBI" id="CHEBI:18420"/>
    </cofactor>
</comment>
<evidence type="ECO:0000256" key="3">
    <source>
        <dbReference type="ARBA" id="ARBA00022457"/>
    </source>
</evidence>
<keyword evidence="3" id="KW-0515">Mutator protein</keyword>
<proteinExistence type="inferred from homology"/>
<keyword evidence="9" id="KW-0234">DNA repair</keyword>
<comment type="catalytic activity">
    <reaction evidence="10">
        <text>8-oxo-dGTP + H2O = 8-oxo-dGMP + diphosphate + H(+)</text>
        <dbReference type="Rhea" id="RHEA:31575"/>
        <dbReference type="ChEBI" id="CHEBI:15377"/>
        <dbReference type="ChEBI" id="CHEBI:15378"/>
        <dbReference type="ChEBI" id="CHEBI:33019"/>
        <dbReference type="ChEBI" id="CHEBI:63224"/>
        <dbReference type="ChEBI" id="CHEBI:77896"/>
        <dbReference type="EC" id="3.6.1.55"/>
    </reaction>
</comment>
<dbReference type="PANTHER" id="PTHR47707:SF1">
    <property type="entry name" value="NUDIX HYDROLASE FAMILY PROTEIN"/>
    <property type="match status" value="1"/>
</dbReference>
<feature type="domain" description="Nudix hydrolase" evidence="17">
    <location>
        <begin position="1"/>
        <end position="127"/>
    </location>
</feature>
<evidence type="ECO:0000256" key="7">
    <source>
        <dbReference type="ARBA" id="ARBA00022801"/>
    </source>
</evidence>
<name>A0A4D6XKK8_9GAMM</name>
<evidence type="ECO:0000256" key="16">
    <source>
        <dbReference type="ARBA" id="ARBA00042798"/>
    </source>
</evidence>
<dbReference type="GO" id="GO:0008413">
    <property type="term" value="F:8-oxo-7,8-dihydroguanosine triphosphate pyrophosphatase activity"/>
    <property type="evidence" value="ECO:0007669"/>
    <property type="project" value="TreeGrafter"/>
</dbReference>
<keyword evidence="5" id="KW-0479">Metal-binding</keyword>
<dbReference type="InterPro" id="IPR047127">
    <property type="entry name" value="MutT-like"/>
</dbReference>
<dbReference type="PROSITE" id="PS00893">
    <property type="entry name" value="NUDIX_BOX"/>
    <property type="match status" value="1"/>
</dbReference>
<dbReference type="EMBL" id="CP034894">
    <property type="protein sequence ID" value="QCI17033.1"/>
    <property type="molecule type" value="Genomic_DNA"/>
</dbReference>
<evidence type="ECO:0000256" key="2">
    <source>
        <dbReference type="ARBA" id="ARBA00005582"/>
    </source>
</evidence>
<dbReference type="GO" id="GO:0006281">
    <property type="term" value="P:DNA repair"/>
    <property type="evidence" value="ECO:0007669"/>
    <property type="project" value="UniProtKB-KW"/>
</dbReference>
<dbReference type="InterPro" id="IPR020084">
    <property type="entry name" value="NUDIX_hydrolase_CS"/>
</dbReference>
<gene>
    <name evidence="18" type="ORF">D9V62_01035</name>
</gene>
<organism evidence="18 19">
    <name type="scientific">Buchnera aphidicola</name>
    <name type="common">Aphis helianthi</name>
    <dbReference type="NCBI Taxonomy" id="2315802"/>
    <lineage>
        <taxon>Bacteria</taxon>
        <taxon>Pseudomonadati</taxon>
        <taxon>Pseudomonadota</taxon>
        <taxon>Gammaproteobacteria</taxon>
        <taxon>Enterobacterales</taxon>
        <taxon>Erwiniaceae</taxon>
        <taxon>Buchnera</taxon>
    </lineage>
</organism>
<accession>A0A4D6XKK8</accession>
<evidence type="ECO:0000313" key="19">
    <source>
        <dbReference type="Proteomes" id="UP000298759"/>
    </source>
</evidence>
<evidence type="ECO:0000256" key="4">
    <source>
        <dbReference type="ARBA" id="ARBA00022705"/>
    </source>
</evidence>
<dbReference type="Gene3D" id="3.90.79.10">
    <property type="entry name" value="Nucleoside Triphosphate Pyrophosphohydrolase"/>
    <property type="match status" value="1"/>
</dbReference>
<dbReference type="GO" id="GO:0035539">
    <property type="term" value="F:8-oxo-7,8-dihydrodeoxyguanosine triphosphate pyrophosphatase activity"/>
    <property type="evidence" value="ECO:0007669"/>
    <property type="project" value="UniProtKB-EC"/>
</dbReference>
<evidence type="ECO:0000256" key="1">
    <source>
        <dbReference type="ARBA" id="ARBA00001946"/>
    </source>
</evidence>
<dbReference type="GO" id="GO:0044716">
    <property type="term" value="F:8-oxo-GDP phosphatase activity"/>
    <property type="evidence" value="ECO:0007669"/>
    <property type="project" value="TreeGrafter"/>
</dbReference>
<keyword evidence="4" id="KW-0235">DNA replication</keyword>
<evidence type="ECO:0000256" key="5">
    <source>
        <dbReference type="ARBA" id="ARBA00022723"/>
    </source>
</evidence>
<dbReference type="PANTHER" id="PTHR47707">
    <property type="entry name" value="8-OXO-DGTP DIPHOSPHATASE"/>
    <property type="match status" value="1"/>
</dbReference>
<keyword evidence="7" id="KW-0378">Hydrolase</keyword>
<sequence>MNYIKIAIGIILKKNKVYITKANKIKYKTNVWEFPGGKVKKNENIICALKRELLEEVGISTLNFKFFQYKKIYCKNNKLYFFLINKWIGKVHSKEGYNYKWVHLKKLKFYEFPTANYIIIKNLNTLNINLYFLI</sequence>
<dbReference type="GO" id="GO:0006260">
    <property type="term" value="P:DNA replication"/>
    <property type="evidence" value="ECO:0007669"/>
    <property type="project" value="UniProtKB-KW"/>
</dbReference>
<evidence type="ECO:0000256" key="11">
    <source>
        <dbReference type="ARBA" id="ARBA00036904"/>
    </source>
</evidence>
<evidence type="ECO:0000256" key="15">
    <source>
        <dbReference type="ARBA" id="ARBA00041979"/>
    </source>
</evidence>
<evidence type="ECO:0000256" key="6">
    <source>
        <dbReference type="ARBA" id="ARBA00022763"/>
    </source>
</evidence>
<dbReference type="InterPro" id="IPR000086">
    <property type="entry name" value="NUDIX_hydrolase_dom"/>
</dbReference>
<keyword evidence="6" id="KW-0227">DNA damage</keyword>
<protein>
    <recommendedName>
        <fullName evidence="13">8-oxo-dGTP diphosphatase</fullName>
        <ecNumber evidence="12">3.6.1.55</ecNumber>
    </recommendedName>
    <alternativeName>
        <fullName evidence="16">7,8-dihydro-8-oxoguanine-triphosphatase</fullName>
    </alternativeName>
    <alternativeName>
        <fullName evidence="15">Mutator protein MutT</fullName>
    </alternativeName>
    <alternativeName>
        <fullName evidence="14">dGTP pyrophosphohydrolase</fullName>
    </alternativeName>
</protein>
<dbReference type="GO" id="GO:0044715">
    <property type="term" value="F:8-oxo-dGDP phosphatase activity"/>
    <property type="evidence" value="ECO:0007669"/>
    <property type="project" value="TreeGrafter"/>
</dbReference>
<evidence type="ECO:0000256" key="9">
    <source>
        <dbReference type="ARBA" id="ARBA00023204"/>
    </source>
</evidence>
<dbReference type="Pfam" id="PF00293">
    <property type="entry name" value="NUDIX"/>
    <property type="match status" value="1"/>
</dbReference>
<dbReference type="InterPro" id="IPR015797">
    <property type="entry name" value="NUDIX_hydrolase-like_dom_sf"/>
</dbReference>
<dbReference type="SUPFAM" id="SSF55811">
    <property type="entry name" value="Nudix"/>
    <property type="match status" value="1"/>
</dbReference>
<evidence type="ECO:0000256" key="14">
    <source>
        <dbReference type="ARBA" id="ARBA00041592"/>
    </source>
</evidence>
<dbReference type="AlphaFoldDB" id="A0A4D6XKK8"/>
<comment type="similarity">
    <text evidence="2">Belongs to the Nudix hydrolase family.</text>
</comment>
<evidence type="ECO:0000256" key="13">
    <source>
        <dbReference type="ARBA" id="ARBA00040794"/>
    </source>
</evidence>
<evidence type="ECO:0000313" key="18">
    <source>
        <dbReference type="EMBL" id="QCI17033.1"/>
    </source>
</evidence>
<dbReference type="PROSITE" id="PS51462">
    <property type="entry name" value="NUDIX"/>
    <property type="match status" value="1"/>
</dbReference>